<organism evidence="1 2">
    <name type="scientific">Ficus carica</name>
    <name type="common">Common fig</name>
    <dbReference type="NCBI Taxonomy" id="3494"/>
    <lineage>
        <taxon>Eukaryota</taxon>
        <taxon>Viridiplantae</taxon>
        <taxon>Streptophyta</taxon>
        <taxon>Embryophyta</taxon>
        <taxon>Tracheophyta</taxon>
        <taxon>Spermatophyta</taxon>
        <taxon>Magnoliopsida</taxon>
        <taxon>eudicotyledons</taxon>
        <taxon>Gunneridae</taxon>
        <taxon>Pentapetalae</taxon>
        <taxon>rosids</taxon>
        <taxon>fabids</taxon>
        <taxon>Rosales</taxon>
        <taxon>Moraceae</taxon>
        <taxon>Ficeae</taxon>
        <taxon>Ficus</taxon>
    </lineage>
</organism>
<comment type="caution">
    <text evidence="1">The sequence shown here is derived from an EMBL/GenBank/DDBJ whole genome shotgun (WGS) entry which is preliminary data.</text>
</comment>
<sequence length="77" mass="8808">MGSTRRDLRNGAHLCPFHRRSTSVKVGQRRSKLVNAGQRWSTVTEFWKIAFRPIFDVPDMFTTSDLQNGISKVKNGD</sequence>
<keyword evidence="2" id="KW-1185">Reference proteome</keyword>
<protein>
    <submittedName>
        <fullName evidence="1">Uncharacterized protein</fullName>
    </submittedName>
</protein>
<reference evidence="1" key="1">
    <citation type="submission" date="2023-07" db="EMBL/GenBank/DDBJ databases">
        <title>draft genome sequence of fig (Ficus carica).</title>
        <authorList>
            <person name="Takahashi T."/>
            <person name="Nishimura K."/>
        </authorList>
    </citation>
    <scope>NUCLEOTIDE SEQUENCE</scope>
</reference>
<name>A0AA88CRX7_FICCA</name>
<dbReference type="Proteomes" id="UP001187192">
    <property type="component" value="Unassembled WGS sequence"/>
</dbReference>
<proteinExistence type="predicted"/>
<evidence type="ECO:0000313" key="1">
    <source>
        <dbReference type="EMBL" id="GMN27117.1"/>
    </source>
</evidence>
<dbReference type="AlphaFoldDB" id="A0AA88CRX7"/>
<gene>
    <name evidence="1" type="ORF">TIFTF001_049342</name>
</gene>
<evidence type="ECO:0000313" key="2">
    <source>
        <dbReference type="Proteomes" id="UP001187192"/>
    </source>
</evidence>
<accession>A0AA88CRX7</accession>
<dbReference type="EMBL" id="BTGU01007041">
    <property type="protein sequence ID" value="GMN27117.1"/>
    <property type="molecule type" value="Genomic_DNA"/>
</dbReference>